<evidence type="ECO:0000256" key="6">
    <source>
        <dbReference type="PROSITE-ProRule" id="PRU00433"/>
    </source>
</evidence>
<keyword evidence="1" id="KW-0813">Transport</keyword>
<dbReference type="InterPro" id="IPR036909">
    <property type="entry name" value="Cyt_c-like_dom_sf"/>
</dbReference>
<evidence type="ECO:0000256" key="2">
    <source>
        <dbReference type="ARBA" id="ARBA00022617"/>
    </source>
</evidence>
<evidence type="ECO:0000256" key="1">
    <source>
        <dbReference type="ARBA" id="ARBA00022448"/>
    </source>
</evidence>
<keyword evidence="10" id="KW-1185">Reference proteome</keyword>
<evidence type="ECO:0000256" key="5">
    <source>
        <dbReference type="ARBA" id="ARBA00023004"/>
    </source>
</evidence>
<dbReference type="Gene3D" id="1.10.760.10">
    <property type="entry name" value="Cytochrome c-like domain"/>
    <property type="match status" value="1"/>
</dbReference>
<dbReference type="InterPro" id="IPR009056">
    <property type="entry name" value="Cyt_c-like_dom"/>
</dbReference>
<dbReference type="GO" id="GO:0009055">
    <property type="term" value="F:electron transfer activity"/>
    <property type="evidence" value="ECO:0007669"/>
    <property type="project" value="InterPro"/>
</dbReference>
<feature type="domain" description="Cytochrome c" evidence="8">
    <location>
        <begin position="8"/>
        <end position="127"/>
    </location>
</feature>
<keyword evidence="7" id="KW-0732">Signal</keyword>
<feature type="chain" id="PRO_5037724825" description="Cytochrome c domain-containing protein" evidence="7">
    <location>
        <begin position="27"/>
        <end position="129"/>
    </location>
</feature>
<name>A0A916WZE7_9SPHN</name>
<keyword evidence="3 6" id="KW-0479">Metal-binding</keyword>
<dbReference type="EMBL" id="BMIH01000005">
    <property type="protein sequence ID" value="GGB41451.1"/>
    <property type="molecule type" value="Genomic_DNA"/>
</dbReference>
<dbReference type="SUPFAM" id="SSF46626">
    <property type="entry name" value="Cytochrome c"/>
    <property type="match status" value="1"/>
</dbReference>
<organism evidence="9 10">
    <name type="scientific">Sphingomonas metalli</name>
    <dbReference type="NCBI Taxonomy" id="1779358"/>
    <lineage>
        <taxon>Bacteria</taxon>
        <taxon>Pseudomonadati</taxon>
        <taxon>Pseudomonadota</taxon>
        <taxon>Alphaproteobacteria</taxon>
        <taxon>Sphingomonadales</taxon>
        <taxon>Sphingomonadaceae</taxon>
        <taxon>Sphingomonas</taxon>
    </lineage>
</organism>
<sequence length="129" mass="13202">MKLFLALGATGLGAAAFVALSGPGLAQTAPAAAPPAFAACRACHTVNQGGRNGIGPNLYKVVGRPAASVAGFNYSPALKASKLRWDDKTLDEYLAAPQKKVPGTRMPIATPDPAKRAAIIAYLKAEGSR</sequence>
<evidence type="ECO:0000256" key="3">
    <source>
        <dbReference type="ARBA" id="ARBA00022723"/>
    </source>
</evidence>
<dbReference type="RefSeq" id="WP_188660644.1">
    <property type="nucleotide sequence ID" value="NZ_BMIH01000005.1"/>
</dbReference>
<feature type="signal peptide" evidence="7">
    <location>
        <begin position="1"/>
        <end position="26"/>
    </location>
</feature>
<dbReference type="PROSITE" id="PS51007">
    <property type="entry name" value="CYTC"/>
    <property type="match status" value="1"/>
</dbReference>
<dbReference type="Pfam" id="PF00034">
    <property type="entry name" value="Cytochrom_C"/>
    <property type="match status" value="1"/>
</dbReference>
<reference evidence="9" key="2">
    <citation type="submission" date="2020-09" db="EMBL/GenBank/DDBJ databases">
        <authorList>
            <person name="Sun Q."/>
            <person name="Zhou Y."/>
        </authorList>
    </citation>
    <scope>NUCLEOTIDE SEQUENCE</scope>
    <source>
        <strain evidence="9">CGMCC 1.15330</strain>
    </source>
</reference>
<dbReference type="AlphaFoldDB" id="A0A916WZE7"/>
<keyword evidence="2 6" id="KW-0349">Heme</keyword>
<dbReference type="PANTHER" id="PTHR11961">
    <property type="entry name" value="CYTOCHROME C"/>
    <property type="match status" value="1"/>
</dbReference>
<proteinExistence type="predicted"/>
<dbReference type="Proteomes" id="UP000623067">
    <property type="component" value="Unassembled WGS sequence"/>
</dbReference>
<evidence type="ECO:0000313" key="10">
    <source>
        <dbReference type="Proteomes" id="UP000623067"/>
    </source>
</evidence>
<reference evidence="9" key="1">
    <citation type="journal article" date="2014" name="Int. J. Syst. Evol. Microbiol.">
        <title>Complete genome sequence of Corynebacterium casei LMG S-19264T (=DSM 44701T), isolated from a smear-ripened cheese.</title>
        <authorList>
            <consortium name="US DOE Joint Genome Institute (JGI-PGF)"/>
            <person name="Walter F."/>
            <person name="Albersmeier A."/>
            <person name="Kalinowski J."/>
            <person name="Ruckert C."/>
        </authorList>
    </citation>
    <scope>NUCLEOTIDE SEQUENCE</scope>
    <source>
        <strain evidence="9">CGMCC 1.15330</strain>
    </source>
</reference>
<dbReference type="PRINTS" id="PR00604">
    <property type="entry name" value="CYTCHRMECIAB"/>
</dbReference>
<dbReference type="GO" id="GO:0020037">
    <property type="term" value="F:heme binding"/>
    <property type="evidence" value="ECO:0007669"/>
    <property type="project" value="InterPro"/>
</dbReference>
<evidence type="ECO:0000256" key="7">
    <source>
        <dbReference type="SAM" id="SignalP"/>
    </source>
</evidence>
<comment type="caution">
    <text evidence="9">The sequence shown here is derived from an EMBL/GenBank/DDBJ whole genome shotgun (WGS) entry which is preliminary data.</text>
</comment>
<keyword evidence="4" id="KW-0249">Electron transport</keyword>
<evidence type="ECO:0000313" key="9">
    <source>
        <dbReference type="EMBL" id="GGB41451.1"/>
    </source>
</evidence>
<keyword evidence="5 6" id="KW-0408">Iron</keyword>
<evidence type="ECO:0000256" key="4">
    <source>
        <dbReference type="ARBA" id="ARBA00022982"/>
    </source>
</evidence>
<gene>
    <name evidence="9" type="ORF">GCM10011380_33640</name>
</gene>
<dbReference type="InterPro" id="IPR002327">
    <property type="entry name" value="Cyt_c_1A/1B"/>
</dbReference>
<evidence type="ECO:0000259" key="8">
    <source>
        <dbReference type="PROSITE" id="PS51007"/>
    </source>
</evidence>
<dbReference type="GO" id="GO:0046872">
    <property type="term" value="F:metal ion binding"/>
    <property type="evidence" value="ECO:0007669"/>
    <property type="project" value="UniProtKB-KW"/>
</dbReference>
<protein>
    <recommendedName>
        <fullName evidence="8">Cytochrome c domain-containing protein</fullName>
    </recommendedName>
</protein>
<accession>A0A916WZE7</accession>